<protein>
    <submittedName>
        <fullName evidence="1">Uncharacterized protein</fullName>
    </submittedName>
</protein>
<reference evidence="2" key="1">
    <citation type="submission" date="2018-04" db="EMBL/GenBank/DDBJ databases">
        <authorList>
            <person name="Illikoud N."/>
        </authorList>
    </citation>
    <scope>NUCLEOTIDE SEQUENCE [LARGE SCALE GENOMIC DNA]</scope>
</reference>
<name>A0A2X0S6T5_BROTH</name>
<dbReference type="EMBL" id="OUNC01000013">
    <property type="protein sequence ID" value="SPP28432.1"/>
    <property type="molecule type" value="Genomic_DNA"/>
</dbReference>
<dbReference type="RefSeq" id="WP_183117371.1">
    <property type="nucleotide sequence ID" value="NZ_OUNC01000013.1"/>
</dbReference>
<accession>A0A2X0S6T5</accession>
<proteinExistence type="predicted"/>
<evidence type="ECO:0000313" key="2">
    <source>
        <dbReference type="Proteomes" id="UP000270190"/>
    </source>
</evidence>
<organism evidence="1 2">
    <name type="scientific">Brochothrix thermosphacta</name>
    <name type="common">Microbacterium thermosphactum</name>
    <dbReference type="NCBI Taxonomy" id="2756"/>
    <lineage>
        <taxon>Bacteria</taxon>
        <taxon>Bacillati</taxon>
        <taxon>Bacillota</taxon>
        <taxon>Bacilli</taxon>
        <taxon>Bacillales</taxon>
        <taxon>Listeriaceae</taxon>
        <taxon>Brochothrix</taxon>
    </lineage>
</organism>
<dbReference type="Proteomes" id="UP000270190">
    <property type="component" value="Unassembled WGS sequence"/>
</dbReference>
<dbReference type="AlphaFoldDB" id="A0A2X0S6T5"/>
<evidence type="ECO:0000313" key="1">
    <source>
        <dbReference type="EMBL" id="SPP28432.1"/>
    </source>
</evidence>
<sequence>MNIEEMNNNIKSYETKELECQCGKKHHREVANYCSNCGAKLLTRKGER</sequence>
<gene>
    <name evidence="1" type="ORF">BTBSAS_200019</name>
</gene>